<proteinExistence type="predicted"/>
<sequence length="82" mass="9431">MKHLFISFGEEKEIIDHDFLGPSLKRFQRPLTREEWIEDCKSVGQDDVDGVAEISRTALTNKKPDKVKKLNYSIIKGVITAR</sequence>
<dbReference type="EMBL" id="QWIV01000013">
    <property type="protein sequence ID" value="RMZ59206.1"/>
    <property type="molecule type" value="Genomic_DNA"/>
</dbReference>
<dbReference type="RefSeq" id="WP_122546328.1">
    <property type="nucleotide sequence ID" value="NZ_QWIV01000013.1"/>
</dbReference>
<gene>
    <name evidence="1" type="ORF">D1632_06035</name>
</gene>
<keyword evidence="2" id="KW-1185">Reference proteome</keyword>
<reference evidence="1 2" key="1">
    <citation type="submission" date="2018-08" db="EMBL/GenBank/DDBJ databases">
        <title>Chryseobacterium nematophagum: a novel matrix digesting pathogen of nematodes.</title>
        <authorList>
            <person name="Page A."/>
            <person name="Roberts M."/>
            <person name="Felix M.-A."/>
            <person name="Weir W."/>
        </authorList>
    </citation>
    <scope>NUCLEOTIDE SEQUENCE [LARGE SCALE GENOMIC DNA]</scope>
    <source>
        <strain evidence="1 2">JUb275</strain>
    </source>
</reference>
<organism evidence="1 2">
    <name type="scientific">Chryseobacterium nematophagum</name>
    <dbReference type="NCBI Taxonomy" id="2305228"/>
    <lineage>
        <taxon>Bacteria</taxon>
        <taxon>Pseudomonadati</taxon>
        <taxon>Bacteroidota</taxon>
        <taxon>Flavobacteriia</taxon>
        <taxon>Flavobacteriales</taxon>
        <taxon>Weeksellaceae</taxon>
        <taxon>Chryseobacterium group</taxon>
        <taxon>Chryseobacterium</taxon>
    </lineage>
</organism>
<accession>A0A3M7LCM3</accession>
<dbReference type="Proteomes" id="UP000267524">
    <property type="component" value="Unassembled WGS sequence"/>
</dbReference>
<dbReference type="AlphaFoldDB" id="A0A3M7LCM3"/>
<comment type="caution">
    <text evidence="1">The sequence shown here is derived from an EMBL/GenBank/DDBJ whole genome shotgun (WGS) entry which is preliminary data.</text>
</comment>
<evidence type="ECO:0000313" key="2">
    <source>
        <dbReference type="Proteomes" id="UP000267524"/>
    </source>
</evidence>
<name>A0A3M7LCM3_9FLAO</name>
<evidence type="ECO:0000313" key="1">
    <source>
        <dbReference type="EMBL" id="RMZ59206.1"/>
    </source>
</evidence>
<protein>
    <submittedName>
        <fullName evidence="1">Uncharacterized protein</fullName>
    </submittedName>
</protein>